<reference evidence="3" key="1">
    <citation type="journal article" date="2021" name="Sci. Rep.">
        <title>Diploid genomic architecture of Nitzschia inconspicua, an elite biomass production diatom.</title>
        <authorList>
            <person name="Oliver A."/>
            <person name="Podell S."/>
            <person name="Pinowska A."/>
            <person name="Traller J.C."/>
            <person name="Smith S.R."/>
            <person name="McClure R."/>
            <person name="Beliaev A."/>
            <person name="Bohutskyi P."/>
            <person name="Hill E.A."/>
            <person name="Rabines A."/>
            <person name="Zheng H."/>
            <person name="Allen L.Z."/>
            <person name="Kuo A."/>
            <person name="Grigoriev I.V."/>
            <person name="Allen A.E."/>
            <person name="Hazlebeck D."/>
            <person name="Allen E.E."/>
        </authorList>
    </citation>
    <scope>NUCLEOTIDE SEQUENCE</scope>
    <source>
        <strain evidence="3">Hildebrandi</strain>
    </source>
</reference>
<dbReference type="Proteomes" id="UP000693970">
    <property type="component" value="Unassembled WGS sequence"/>
</dbReference>
<dbReference type="InterPro" id="IPR026894">
    <property type="entry name" value="DnaJ_X"/>
</dbReference>
<dbReference type="Pfam" id="PF00226">
    <property type="entry name" value="DnaJ"/>
    <property type="match status" value="1"/>
</dbReference>
<accession>A0A9K3KPQ4</accession>
<dbReference type="InterPro" id="IPR001623">
    <property type="entry name" value="DnaJ_domain"/>
</dbReference>
<dbReference type="PANTHER" id="PTHR44094:SF8">
    <property type="entry name" value="DNAJ HEAT SHOCK N-TERMINAL DOMAIN-CONTAINING PROTEIN-RELATED"/>
    <property type="match status" value="1"/>
</dbReference>
<protein>
    <submittedName>
        <fullName evidence="3">Chaperone protein DnaJ</fullName>
    </submittedName>
</protein>
<evidence type="ECO:0000313" key="4">
    <source>
        <dbReference type="Proteomes" id="UP000693970"/>
    </source>
</evidence>
<feature type="compositionally biased region" description="Basic and acidic residues" evidence="1">
    <location>
        <begin position="1"/>
        <end position="12"/>
    </location>
</feature>
<organism evidence="3 4">
    <name type="scientific">Nitzschia inconspicua</name>
    <dbReference type="NCBI Taxonomy" id="303405"/>
    <lineage>
        <taxon>Eukaryota</taxon>
        <taxon>Sar</taxon>
        <taxon>Stramenopiles</taxon>
        <taxon>Ochrophyta</taxon>
        <taxon>Bacillariophyta</taxon>
        <taxon>Bacillariophyceae</taxon>
        <taxon>Bacillariophycidae</taxon>
        <taxon>Bacillariales</taxon>
        <taxon>Bacillariaceae</taxon>
        <taxon>Nitzschia</taxon>
    </lineage>
</organism>
<dbReference type="InterPro" id="IPR017900">
    <property type="entry name" value="4Fe4S_Fe_S_CS"/>
</dbReference>
<dbReference type="InterPro" id="IPR018253">
    <property type="entry name" value="DnaJ_domain_CS"/>
</dbReference>
<dbReference type="PROSITE" id="PS00198">
    <property type="entry name" value="4FE4S_FER_1"/>
    <property type="match status" value="1"/>
</dbReference>
<keyword evidence="4" id="KW-1185">Reference proteome</keyword>
<dbReference type="CDD" id="cd06257">
    <property type="entry name" value="DnaJ"/>
    <property type="match status" value="1"/>
</dbReference>
<dbReference type="EMBL" id="JAGRRH010000021">
    <property type="protein sequence ID" value="KAG7347124.1"/>
    <property type="molecule type" value="Genomic_DNA"/>
</dbReference>
<dbReference type="SMART" id="SM00271">
    <property type="entry name" value="DnaJ"/>
    <property type="match status" value="1"/>
</dbReference>
<sequence>MSSDGKDADRPADSPPSAPKQEEEEPVLTINPCGCCIACLCCLLMCPLICCCVAADQAVNRAQGKRWDAVQSKWVIDNLQEEEKTLEGVPSDDDDILKLSKNGGERAEDVNPSNTNGKKKSVKETKYYDVLGVPTDAEDSKIKRAYYVKARMWHPDKNSSEEAKTKFQEIGEAYQVLGDEKLRAVYDKEGEAGLSGDKTEIAEEAMDPSLIFTFLFGNDSFNDIIGRLQLVTQTLLGAGNNPSGTSENAIYYKDFVELERRRVLRLAVALKKRIQQYVDGDVDGAKASWKSEGETLVEVRYGEELLNTVGKSYKLVATQVVGSWSEGLDAKLQATEMKLDAAKNAVDAAQHGANEGDSFPPMIDMMWNITVIDITKTLREVVMKVCKDTSVPRDIQKKRADAIIVLGGIWSDMKTSDPDKIEKDARNRYMSATQAAMEATLAKMKKEEEKQAASEQF</sequence>
<evidence type="ECO:0000256" key="1">
    <source>
        <dbReference type="SAM" id="MobiDB-lite"/>
    </source>
</evidence>
<feature type="region of interest" description="Disordered" evidence="1">
    <location>
        <begin position="85"/>
        <end position="119"/>
    </location>
</feature>
<gene>
    <name evidence="3" type="ORF">IV203_006193</name>
</gene>
<proteinExistence type="predicted"/>
<dbReference type="PROSITE" id="PS00636">
    <property type="entry name" value="DNAJ_1"/>
    <property type="match status" value="1"/>
</dbReference>
<comment type="caution">
    <text evidence="3">The sequence shown here is derived from an EMBL/GenBank/DDBJ whole genome shotgun (WGS) entry which is preliminary data.</text>
</comment>
<dbReference type="AlphaFoldDB" id="A0A9K3KPQ4"/>
<dbReference type="PANTHER" id="PTHR44094">
    <property type="entry name" value="DNAJ HEAT SHOCK N-TERMINAL DOMAIN-CONTAINING PROTEIN"/>
    <property type="match status" value="1"/>
</dbReference>
<evidence type="ECO:0000313" key="3">
    <source>
        <dbReference type="EMBL" id="KAG7347124.1"/>
    </source>
</evidence>
<reference evidence="3" key="2">
    <citation type="submission" date="2021-04" db="EMBL/GenBank/DDBJ databases">
        <authorList>
            <person name="Podell S."/>
        </authorList>
    </citation>
    <scope>NUCLEOTIDE SEQUENCE</scope>
    <source>
        <strain evidence="3">Hildebrandi</strain>
    </source>
</reference>
<name>A0A9K3KPQ4_9STRA</name>
<feature type="region of interest" description="Disordered" evidence="1">
    <location>
        <begin position="1"/>
        <end position="24"/>
    </location>
</feature>
<dbReference type="InterPro" id="IPR052423">
    <property type="entry name" value="EMIR"/>
</dbReference>
<dbReference type="Pfam" id="PF14308">
    <property type="entry name" value="DnaJ-X"/>
    <property type="match status" value="1"/>
</dbReference>
<dbReference type="OrthoDB" id="10250354at2759"/>
<dbReference type="PROSITE" id="PS50076">
    <property type="entry name" value="DNAJ_2"/>
    <property type="match status" value="1"/>
</dbReference>
<feature type="domain" description="J" evidence="2">
    <location>
        <begin position="126"/>
        <end position="190"/>
    </location>
</feature>
<evidence type="ECO:0000259" key="2">
    <source>
        <dbReference type="PROSITE" id="PS50076"/>
    </source>
</evidence>